<dbReference type="OrthoDB" id="2446951at2759"/>
<evidence type="ECO:0000313" key="2">
    <source>
        <dbReference type="Proteomes" id="UP000749646"/>
    </source>
</evidence>
<reference evidence="1" key="1">
    <citation type="journal article" date="2020" name="Fungal Divers.">
        <title>Resolving the Mortierellaceae phylogeny through synthesis of multi-gene phylogenetics and phylogenomics.</title>
        <authorList>
            <person name="Vandepol N."/>
            <person name="Liber J."/>
            <person name="Desiro A."/>
            <person name="Na H."/>
            <person name="Kennedy M."/>
            <person name="Barry K."/>
            <person name="Grigoriev I.V."/>
            <person name="Miller A.N."/>
            <person name="O'Donnell K."/>
            <person name="Stajich J.E."/>
            <person name="Bonito G."/>
        </authorList>
    </citation>
    <scope>NUCLEOTIDE SEQUENCE</scope>
    <source>
        <strain evidence="1">MES-2147</strain>
    </source>
</reference>
<dbReference type="Proteomes" id="UP000749646">
    <property type="component" value="Unassembled WGS sequence"/>
</dbReference>
<dbReference type="EMBL" id="JAAAHW010010444">
    <property type="protein sequence ID" value="KAF9925945.1"/>
    <property type="molecule type" value="Genomic_DNA"/>
</dbReference>
<proteinExistence type="predicted"/>
<comment type="caution">
    <text evidence="1">The sequence shown here is derived from an EMBL/GenBank/DDBJ whole genome shotgun (WGS) entry which is preliminary data.</text>
</comment>
<protein>
    <submittedName>
        <fullName evidence="1">Uncharacterized protein</fullName>
    </submittedName>
</protein>
<gene>
    <name evidence="1" type="ORF">BGZ65_007504</name>
</gene>
<sequence>MNSKSFLTYDDFNRLRDTLLKTNVGVLDLGCYKENTPTGDILNRGKRYDPIIDIMRHPSIQSFAFTSTPYEFFKRSKLLSRSDNFSHLRHLEIDLDGLDAAVPDLKCLIAKTSQLMHLVLHTHWRELPRVYSAIVEHQTYPITF</sequence>
<name>A0A9P6IJN8_9FUNG</name>
<organism evidence="1 2">
    <name type="scientific">Modicella reniformis</name>
    <dbReference type="NCBI Taxonomy" id="1440133"/>
    <lineage>
        <taxon>Eukaryota</taxon>
        <taxon>Fungi</taxon>
        <taxon>Fungi incertae sedis</taxon>
        <taxon>Mucoromycota</taxon>
        <taxon>Mortierellomycotina</taxon>
        <taxon>Mortierellomycetes</taxon>
        <taxon>Mortierellales</taxon>
        <taxon>Mortierellaceae</taxon>
        <taxon>Modicella</taxon>
    </lineage>
</organism>
<accession>A0A9P6IJN8</accession>
<feature type="non-terminal residue" evidence="1">
    <location>
        <position position="144"/>
    </location>
</feature>
<evidence type="ECO:0000313" key="1">
    <source>
        <dbReference type="EMBL" id="KAF9925945.1"/>
    </source>
</evidence>
<dbReference type="AlphaFoldDB" id="A0A9P6IJN8"/>
<keyword evidence="2" id="KW-1185">Reference proteome</keyword>